<evidence type="ECO:0000256" key="2">
    <source>
        <dbReference type="ARBA" id="ARBA00004950"/>
    </source>
</evidence>
<keyword evidence="7 13" id="KW-0662">Pyridine nucleotide biosynthesis</keyword>
<comment type="similarity">
    <text evidence="3 13">Belongs to the FAD-dependent oxidoreductase 2 family. NadB subfamily.</text>
</comment>
<dbReference type="InterPro" id="IPR027477">
    <property type="entry name" value="Succ_DH/fumarate_Rdtase_cat_sf"/>
</dbReference>
<dbReference type="InterPro" id="IPR003953">
    <property type="entry name" value="FAD-dep_OxRdtase_2_FAD-bd"/>
</dbReference>
<dbReference type="SUPFAM" id="SSF46977">
    <property type="entry name" value="Succinate dehydrogenase/fumarate reductase flavoprotein C-terminal domain"/>
    <property type="match status" value="1"/>
</dbReference>
<dbReference type="Pfam" id="PF00890">
    <property type="entry name" value="FAD_binding_2"/>
    <property type="match status" value="1"/>
</dbReference>
<dbReference type="AlphaFoldDB" id="A0A9W6HEY3"/>
<dbReference type="FunFam" id="3.90.700.10:FF:000002">
    <property type="entry name" value="L-aspartate oxidase"/>
    <property type="match status" value="1"/>
</dbReference>
<dbReference type="EMBL" id="BSEO01000001">
    <property type="protein sequence ID" value="GLJ79385.1"/>
    <property type="molecule type" value="Genomic_DNA"/>
</dbReference>
<evidence type="ECO:0000256" key="12">
    <source>
        <dbReference type="NCBIfam" id="TIGR00551"/>
    </source>
</evidence>
<evidence type="ECO:0000256" key="3">
    <source>
        <dbReference type="ARBA" id="ARBA00008562"/>
    </source>
</evidence>
<keyword evidence="17" id="KW-1185">Reference proteome</keyword>
<evidence type="ECO:0000256" key="5">
    <source>
        <dbReference type="ARBA" id="ARBA00021901"/>
    </source>
</evidence>
<name>A0A9W6HEY3_9MICO</name>
<reference evidence="16" key="1">
    <citation type="journal article" date="2014" name="Int. J. Syst. Evol. Microbiol.">
        <title>Complete genome sequence of Corynebacterium casei LMG S-19264T (=DSM 44701T), isolated from a smear-ripened cheese.</title>
        <authorList>
            <consortium name="US DOE Joint Genome Institute (JGI-PGF)"/>
            <person name="Walter F."/>
            <person name="Albersmeier A."/>
            <person name="Kalinowski J."/>
            <person name="Ruckert C."/>
        </authorList>
    </citation>
    <scope>NUCLEOTIDE SEQUENCE</scope>
    <source>
        <strain evidence="16">VKM Ac-1447</strain>
    </source>
</reference>
<evidence type="ECO:0000259" key="15">
    <source>
        <dbReference type="Pfam" id="PF00890"/>
    </source>
</evidence>
<dbReference type="Gene3D" id="3.90.700.10">
    <property type="entry name" value="Succinate dehydrogenase/fumarate reductase flavoprotein, catalytic domain"/>
    <property type="match status" value="1"/>
</dbReference>
<comment type="function">
    <text evidence="10">Catalyzes the oxidation of L-aspartate to iminoaspartate, the first step in the de novo biosynthesis of NAD(+).</text>
</comment>
<dbReference type="PANTHER" id="PTHR42716">
    <property type="entry name" value="L-ASPARTATE OXIDASE"/>
    <property type="match status" value="1"/>
</dbReference>
<evidence type="ECO:0000256" key="11">
    <source>
        <dbReference type="ARBA" id="ARBA00048305"/>
    </source>
</evidence>
<dbReference type="EC" id="1.4.3.16" evidence="4 12"/>
<evidence type="ECO:0000256" key="7">
    <source>
        <dbReference type="ARBA" id="ARBA00022642"/>
    </source>
</evidence>
<dbReference type="GO" id="GO:0005737">
    <property type="term" value="C:cytoplasm"/>
    <property type="evidence" value="ECO:0007669"/>
    <property type="project" value="UniProtKB-SubCell"/>
</dbReference>
<dbReference type="GO" id="GO:0033765">
    <property type="term" value="F:steroid dehydrogenase activity, acting on the CH-CH group of donors"/>
    <property type="evidence" value="ECO:0007669"/>
    <property type="project" value="UniProtKB-ARBA"/>
</dbReference>
<evidence type="ECO:0000313" key="16">
    <source>
        <dbReference type="EMBL" id="GLJ79385.1"/>
    </source>
</evidence>
<feature type="region of interest" description="Disordered" evidence="14">
    <location>
        <begin position="393"/>
        <end position="427"/>
    </location>
</feature>
<feature type="compositionally biased region" description="Basic and acidic residues" evidence="14">
    <location>
        <begin position="393"/>
        <end position="402"/>
    </location>
</feature>
<protein>
    <recommendedName>
        <fullName evidence="5 12">L-aspartate oxidase</fullName>
        <ecNumber evidence="4 12">1.4.3.16</ecNumber>
    </recommendedName>
</protein>
<sequence>MTTRVVVVGAGLAGGLCALHAARAGCEVVLLSKGALGDGNTAYAQGGIAAAVGGADDAASHLADTLAAGAGIVDPAAARVLVSAGPAAIDELARLGVAFDRDAAGTLSLGLEGAHGRPRILHAGGDATGAAIQSALNAALDASDVEIRTDTLATEVVVGRGRARGVRALFRGADTTIEADAVVLATGGAGRLFAHTTNPEVATADGIALALRAGARVTDLEFVQFHPTALPGGELVSEAVRGEGAVLRDETGRRFCGDAHPAAELAPRDVVARAIAEVMDRQDGRPVWLDATAIRPTATQTASFLAERFPSIDRRLRARGLDWARRPIPVTPAAHYAMGGVATDIDGRTSIPGLYAVGEVARTGVHGANRLASNSLLEAAVFAARAATALATDEHRAARRDTPTSGAAADPTVGSREGRPSPSAPLTSFSRTALQHLMWQHVGLRRDAAGLRHALTVLDAWGSGPAGPRSVREHEDANLLLVASTLTRAALARPRSLGSHHRSDDAPDHAAAPALFSHKVA</sequence>
<comment type="cofactor">
    <cofactor evidence="1 13">
        <name>FAD</name>
        <dbReference type="ChEBI" id="CHEBI:57692"/>
    </cofactor>
</comment>
<dbReference type="PRINTS" id="PR00368">
    <property type="entry name" value="FADPNR"/>
</dbReference>
<reference evidence="16" key="2">
    <citation type="submission" date="2023-01" db="EMBL/GenBank/DDBJ databases">
        <authorList>
            <person name="Sun Q."/>
            <person name="Evtushenko L."/>
        </authorList>
    </citation>
    <scope>NUCLEOTIDE SEQUENCE</scope>
    <source>
        <strain evidence="16">VKM Ac-1447</strain>
    </source>
</reference>
<evidence type="ECO:0000256" key="6">
    <source>
        <dbReference type="ARBA" id="ARBA00022630"/>
    </source>
</evidence>
<proteinExistence type="inferred from homology"/>
<dbReference type="NCBIfam" id="TIGR00551">
    <property type="entry name" value="nadB"/>
    <property type="match status" value="1"/>
</dbReference>
<dbReference type="InterPro" id="IPR037099">
    <property type="entry name" value="Fum_R/Succ_DH_flav-like_C_sf"/>
</dbReference>
<dbReference type="Gene3D" id="3.50.50.60">
    <property type="entry name" value="FAD/NAD(P)-binding domain"/>
    <property type="match status" value="1"/>
</dbReference>
<dbReference type="Gene3D" id="1.20.58.100">
    <property type="entry name" value="Fumarate reductase/succinate dehydrogenase flavoprotein-like, C-terminal domain"/>
    <property type="match status" value="1"/>
</dbReference>
<comment type="pathway">
    <text evidence="2 13">Cofactor biosynthesis; NAD(+) biosynthesis; iminoaspartate from L-aspartate (oxidase route): step 1/1.</text>
</comment>
<dbReference type="InterPro" id="IPR036188">
    <property type="entry name" value="FAD/NAD-bd_sf"/>
</dbReference>
<comment type="caution">
    <text evidence="16">The sequence shown here is derived from an EMBL/GenBank/DDBJ whole genome shotgun (WGS) entry which is preliminary data.</text>
</comment>
<keyword evidence="8 13" id="KW-0274">FAD</keyword>
<evidence type="ECO:0000256" key="1">
    <source>
        <dbReference type="ARBA" id="ARBA00001974"/>
    </source>
</evidence>
<keyword evidence="9 13" id="KW-0560">Oxidoreductase</keyword>
<evidence type="ECO:0000256" key="14">
    <source>
        <dbReference type="SAM" id="MobiDB-lite"/>
    </source>
</evidence>
<accession>A0A9W6HEY3</accession>
<evidence type="ECO:0000313" key="17">
    <source>
        <dbReference type="Proteomes" id="UP001142317"/>
    </source>
</evidence>
<dbReference type="SUPFAM" id="SSF51905">
    <property type="entry name" value="FAD/NAD(P)-binding domain"/>
    <property type="match status" value="1"/>
</dbReference>
<evidence type="ECO:0000256" key="13">
    <source>
        <dbReference type="RuleBase" id="RU362049"/>
    </source>
</evidence>
<evidence type="ECO:0000256" key="8">
    <source>
        <dbReference type="ARBA" id="ARBA00022827"/>
    </source>
</evidence>
<dbReference type="PANTHER" id="PTHR42716:SF2">
    <property type="entry name" value="L-ASPARTATE OXIDASE, CHLOROPLASTIC"/>
    <property type="match status" value="1"/>
</dbReference>
<organism evidence="16 17">
    <name type="scientific">Microbacterium imperiale</name>
    <dbReference type="NCBI Taxonomy" id="33884"/>
    <lineage>
        <taxon>Bacteria</taxon>
        <taxon>Bacillati</taxon>
        <taxon>Actinomycetota</taxon>
        <taxon>Actinomycetes</taxon>
        <taxon>Micrococcales</taxon>
        <taxon>Microbacteriaceae</taxon>
        <taxon>Microbacterium</taxon>
    </lineage>
</organism>
<dbReference type="RefSeq" id="WP_210004142.1">
    <property type="nucleotide sequence ID" value="NZ_BSEO01000001.1"/>
</dbReference>
<dbReference type="SUPFAM" id="SSF56425">
    <property type="entry name" value="Succinate dehydrogenase/fumarate reductase flavoprotein, catalytic domain"/>
    <property type="match status" value="1"/>
</dbReference>
<dbReference type="GO" id="GO:0034628">
    <property type="term" value="P:'de novo' NAD+ biosynthetic process from L-aspartate"/>
    <property type="evidence" value="ECO:0007669"/>
    <property type="project" value="TreeGrafter"/>
</dbReference>
<feature type="domain" description="FAD-dependent oxidoreductase 2 FAD-binding" evidence="15">
    <location>
        <begin position="5"/>
        <end position="376"/>
    </location>
</feature>
<dbReference type="GO" id="GO:0008734">
    <property type="term" value="F:L-aspartate oxidase activity"/>
    <property type="evidence" value="ECO:0007669"/>
    <property type="project" value="UniProtKB-UniRule"/>
</dbReference>
<comment type="catalytic activity">
    <reaction evidence="11">
        <text>L-aspartate + O2 = iminosuccinate + H2O2</text>
        <dbReference type="Rhea" id="RHEA:25876"/>
        <dbReference type="ChEBI" id="CHEBI:15379"/>
        <dbReference type="ChEBI" id="CHEBI:16240"/>
        <dbReference type="ChEBI" id="CHEBI:29991"/>
        <dbReference type="ChEBI" id="CHEBI:77875"/>
        <dbReference type="EC" id="1.4.3.16"/>
    </reaction>
    <physiologicalReaction direction="left-to-right" evidence="11">
        <dbReference type="Rhea" id="RHEA:25877"/>
    </physiologicalReaction>
</comment>
<dbReference type="InterPro" id="IPR005288">
    <property type="entry name" value="NadB"/>
</dbReference>
<gene>
    <name evidence="16" type="ORF">GCM10017586_10670</name>
</gene>
<evidence type="ECO:0000256" key="4">
    <source>
        <dbReference type="ARBA" id="ARBA00012173"/>
    </source>
</evidence>
<evidence type="ECO:0000256" key="9">
    <source>
        <dbReference type="ARBA" id="ARBA00023002"/>
    </source>
</evidence>
<evidence type="ECO:0000256" key="10">
    <source>
        <dbReference type="ARBA" id="ARBA00029426"/>
    </source>
</evidence>
<comment type="subcellular location">
    <subcellularLocation>
        <location evidence="13">Cytoplasm</location>
    </subcellularLocation>
</comment>
<dbReference type="Proteomes" id="UP001142317">
    <property type="component" value="Unassembled WGS sequence"/>
</dbReference>
<keyword evidence="6 13" id="KW-0285">Flavoprotein</keyword>